<evidence type="ECO:0000313" key="2">
    <source>
        <dbReference type="EMBL" id="GGD24929.1"/>
    </source>
</evidence>
<dbReference type="RefSeq" id="WP_188526184.1">
    <property type="nucleotide sequence ID" value="NZ_BMGI01000001.1"/>
</dbReference>
<organism evidence="2 3">
    <name type="scientific">Sinisalibacter lacisalsi</name>
    <dbReference type="NCBI Taxonomy" id="1526570"/>
    <lineage>
        <taxon>Bacteria</taxon>
        <taxon>Pseudomonadati</taxon>
        <taxon>Pseudomonadota</taxon>
        <taxon>Alphaproteobacteria</taxon>
        <taxon>Rhodobacterales</taxon>
        <taxon>Roseobacteraceae</taxon>
        <taxon>Sinisalibacter</taxon>
    </lineage>
</organism>
<comment type="caution">
    <text evidence="2">The sequence shown here is derived from an EMBL/GenBank/DDBJ whole genome shotgun (WGS) entry which is preliminary data.</text>
</comment>
<reference evidence="3" key="1">
    <citation type="journal article" date="2019" name="Int. J. Syst. Evol. Microbiol.">
        <title>The Global Catalogue of Microorganisms (GCM) 10K type strain sequencing project: providing services to taxonomists for standard genome sequencing and annotation.</title>
        <authorList>
            <consortium name="The Broad Institute Genomics Platform"/>
            <consortium name="The Broad Institute Genome Sequencing Center for Infectious Disease"/>
            <person name="Wu L."/>
            <person name="Ma J."/>
        </authorList>
    </citation>
    <scope>NUCLEOTIDE SEQUENCE [LARGE SCALE GENOMIC DNA]</scope>
    <source>
        <strain evidence="3">CGMCC 1.12922</strain>
    </source>
</reference>
<dbReference type="Proteomes" id="UP000617355">
    <property type="component" value="Unassembled WGS sequence"/>
</dbReference>
<keyword evidence="3" id="KW-1185">Reference proteome</keyword>
<gene>
    <name evidence="2" type="ORF">GCM10011358_06740</name>
</gene>
<feature type="chain" id="PRO_5045988463" evidence="1">
    <location>
        <begin position="18"/>
        <end position="169"/>
    </location>
</feature>
<keyword evidence="1" id="KW-0732">Signal</keyword>
<accession>A0ABQ1QEE4</accession>
<sequence length="169" mass="17682">MIRLTLFAVALPISAMAQSYSSSGQNWAGSYGFPSVSERSLAIQQAQAMWSAQNPAKTEVIYNTYNDSRSNYVETNTTGEVNTDYQIGDEIGQQTYSVGSLNTGSTDIEVVGEGNSIIAENSADSSACVDGSIATVTSSVSASELFDDASVGASMLDLADAIERSAACD</sequence>
<protein>
    <submittedName>
        <fullName evidence="2">Uncharacterized protein</fullName>
    </submittedName>
</protein>
<name>A0ABQ1QEE4_9RHOB</name>
<proteinExistence type="predicted"/>
<dbReference type="EMBL" id="BMGI01000001">
    <property type="protein sequence ID" value="GGD24929.1"/>
    <property type="molecule type" value="Genomic_DNA"/>
</dbReference>
<evidence type="ECO:0000313" key="3">
    <source>
        <dbReference type="Proteomes" id="UP000617355"/>
    </source>
</evidence>
<evidence type="ECO:0000256" key="1">
    <source>
        <dbReference type="SAM" id="SignalP"/>
    </source>
</evidence>
<feature type="signal peptide" evidence="1">
    <location>
        <begin position="1"/>
        <end position="17"/>
    </location>
</feature>